<comment type="caution">
    <text evidence="1">The sequence shown here is derived from an EMBL/GenBank/DDBJ whole genome shotgun (WGS) entry which is preliminary data.</text>
</comment>
<gene>
    <name evidence="1" type="ORF">K1T71_013131</name>
</gene>
<accession>A0ACC1CJ41</accession>
<name>A0ACC1CJ41_9NEOP</name>
<evidence type="ECO:0000313" key="2">
    <source>
        <dbReference type="Proteomes" id="UP000824533"/>
    </source>
</evidence>
<reference evidence="1 2" key="1">
    <citation type="journal article" date="2021" name="Front. Genet.">
        <title>Chromosome-Level Genome Assembly Reveals Significant Gene Expansion in the Toll and IMD Signaling Pathways of Dendrolimus kikuchii.</title>
        <authorList>
            <person name="Zhou J."/>
            <person name="Wu P."/>
            <person name="Xiong Z."/>
            <person name="Liu N."/>
            <person name="Zhao N."/>
            <person name="Ji M."/>
            <person name="Qiu Y."/>
            <person name="Yang B."/>
        </authorList>
    </citation>
    <scope>NUCLEOTIDE SEQUENCE [LARGE SCALE GENOMIC DNA]</scope>
    <source>
        <strain evidence="1">Ann1</strain>
    </source>
</reference>
<protein>
    <submittedName>
        <fullName evidence="1">Uncharacterized protein</fullName>
    </submittedName>
</protein>
<sequence length="79" mass="8466">MKLAVAAIILLFATSCMGCSDGISEDDYYTCCSSCGVDPCWCPGGVVVVDICVQDCMQKCYSFLEVILKVGSCIPCIYN</sequence>
<organism evidence="1 2">
    <name type="scientific">Dendrolimus kikuchii</name>
    <dbReference type="NCBI Taxonomy" id="765133"/>
    <lineage>
        <taxon>Eukaryota</taxon>
        <taxon>Metazoa</taxon>
        <taxon>Ecdysozoa</taxon>
        <taxon>Arthropoda</taxon>
        <taxon>Hexapoda</taxon>
        <taxon>Insecta</taxon>
        <taxon>Pterygota</taxon>
        <taxon>Neoptera</taxon>
        <taxon>Endopterygota</taxon>
        <taxon>Lepidoptera</taxon>
        <taxon>Glossata</taxon>
        <taxon>Ditrysia</taxon>
        <taxon>Bombycoidea</taxon>
        <taxon>Lasiocampidae</taxon>
        <taxon>Dendrolimus</taxon>
    </lineage>
</organism>
<dbReference type="Proteomes" id="UP000824533">
    <property type="component" value="Linkage Group LG24"/>
</dbReference>
<proteinExistence type="predicted"/>
<keyword evidence="2" id="KW-1185">Reference proteome</keyword>
<dbReference type="EMBL" id="CM034410">
    <property type="protein sequence ID" value="KAJ0171581.1"/>
    <property type="molecule type" value="Genomic_DNA"/>
</dbReference>
<evidence type="ECO:0000313" key="1">
    <source>
        <dbReference type="EMBL" id="KAJ0171581.1"/>
    </source>
</evidence>